<dbReference type="EMBL" id="KV441484">
    <property type="protein sequence ID" value="OAG18300.1"/>
    <property type="molecule type" value="Genomic_DNA"/>
</dbReference>
<evidence type="ECO:0000313" key="2">
    <source>
        <dbReference type="EMBL" id="OAG18300.1"/>
    </source>
</evidence>
<dbReference type="GeneID" id="29120345"/>
<dbReference type="RefSeq" id="XP_018383721.1">
    <property type="nucleotide sequence ID" value="XM_018534751.1"/>
</dbReference>
<accession>A0A177DGI4</accession>
<keyword evidence="3" id="KW-1185">Reference proteome</keyword>
<feature type="compositionally biased region" description="Pro residues" evidence="1">
    <location>
        <begin position="503"/>
        <end position="513"/>
    </location>
</feature>
<dbReference type="OMA" id="IEFLYRW"/>
<dbReference type="KEGG" id="aalt:CC77DRAFT_940848"/>
<feature type="region of interest" description="Disordered" evidence="1">
    <location>
        <begin position="528"/>
        <end position="598"/>
    </location>
</feature>
<feature type="compositionally biased region" description="Pro residues" evidence="1">
    <location>
        <begin position="545"/>
        <end position="558"/>
    </location>
</feature>
<proteinExistence type="predicted"/>
<dbReference type="Proteomes" id="UP000077248">
    <property type="component" value="Unassembled WGS sequence"/>
</dbReference>
<dbReference type="AlphaFoldDB" id="A0A177DGI4"/>
<evidence type="ECO:0000256" key="1">
    <source>
        <dbReference type="SAM" id="MobiDB-lite"/>
    </source>
</evidence>
<name>A0A177DGI4_ALTAL</name>
<protein>
    <submittedName>
        <fullName evidence="2">Uncharacterized protein</fullName>
    </submittedName>
</protein>
<feature type="compositionally biased region" description="Polar residues" evidence="1">
    <location>
        <begin position="562"/>
        <end position="582"/>
    </location>
</feature>
<dbReference type="VEuPathDB" id="FungiDB:CC77DRAFT_940848"/>
<feature type="region of interest" description="Disordered" evidence="1">
    <location>
        <begin position="612"/>
        <end position="646"/>
    </location>
</feature>
<feature type="region of interest" description="Disordered" evidence="1">
    <location>
        <begin position="498"/>
        <end position="517"/>
    </location>
</feature>
<gene>
    <name evidence="2" type="ORF">CC77DRAFT_940848</name>
</gene>
<feature type="region of interest" description="Disordered" evidence="1">
    <location>
        <begin position="447"/>
        <end position="492"/>
    </location>
</feature>
<sequence length="903" mass="100366">MASHGKVLDLFDDRYLELQDVIGNVEPLPTLVPYEQYKQHAIVYRMDTNHDIFMALLQEFTERKSLETGKELWTWCVQWQVDETATRQPAVAPHSPKKPRRGAPPITAQVRRIDPELMHQEDMLRILVDIVQVNSTVVPNFIEFLYRWIDFYEGDGKALNAALYGEIPSLWDFEYHPILVPEDVKKKLDEANSITRDGKEYGTGIKTPKHANAEELAQNSPTKKMRQKPDLATFERKLEESERLQYHEVHFGIQPPKLNEPLPPLINIPRDRVKRAKYHAACFKSRQRALYLLMEAGVTPQQLKDYKRCQTMSLKDTPSREGAHGLENYEKDANLAQMIHSAKEKQRVKQMEIAISNKLAHEAQLAGHSTISAGSSGVPLIPIMPPTIHSLDIAGQISREIQQTKDERNQKINIVPVPLVAKMKSLLFKGAMDRAALLEICGPDGRLASPPSSVDTDGHGSKNEDEGNGSTDGDSNDDISASGDGLCTLPRPVLPPVSTLPLPNLPPPSPSYPRPSVLIASRSSNITVPPPPGFEHDGPFISGNMPPPLGPPPPPPAAYPSTKPQSDTYSSNLPQRIQTSPSYPVGSEFSTPAPPPNFAQRLLALGHATSLHQGLRNTGPTLLREPDMSAPNSPGSQYRSAQERQQCSRTLSLLDFPCSLPPHASMQRITPSPLTLRPPPSPLSSLAPSLLATSPFTTSHNGIPVQIFLPRILIPSNTIGPGGMKLGNSGCAETDAFLLGYTHPISGKITLSRAVFLPLGVWINAQDRVRKGKYKVLESYIAPKRDTSVSHRAVYERVRQAYDLMKTGSPAAREWELTKRWRASRGRMKETQRGAVWEGWAVDVDREIAMSKEDRTGAFVQDALIDGIDEDSEEVRRRKEIDELLETDEAWDYGEDEDVHMHG</sequence>
<feature type="compositionally biased region" description="Basic and acidic residues" evidence="1">
    <location>
        <begin position="456"/>
        <end position="465"/>
    </location>
</feature>
<feature type="compositionally biased region" description="Polar residues" evidence="1">
    <location>
        <begin position="630"/>
        <end position="646"/>
    </location>
</feature>
<evidence type="ECO:0000313" key="3">
    <source>
        <dbReference type="Proteomes" id="UP000077248"/>
    </source>
</evidence>
<organism evidence="2 3">
    <name type="scientific">Alternaria alternata</name>
    <name type="common">Alternaria rot fungus</name>
    <name type="synonym">Torula alternata</name>
    <dbReference type="NCBI Taxonomy" id="5599"/>
    <lineage>
        <taxon>Eukaryota</taxon>
        <taxon>Fungi</taxon>
        <taxon>Dikarya</taxon>
        <taxon>Ascomycota</taxon>
        <taxon>Pezizomycotina</taxon>
        <taxon>Dothideomycetes</taxon>
        <taxon>Pleosporomycetidae</taxon>
        <taxon>Pleosporales</taxon>
        <taxon>Pleosporineae</taxon>
        <taxon>Pleosporaceae</taxon>
        <taxon>Alternaria</taxon>
        <taxon>Alternaria sect. Alternaria</taxon>
        <taxon>Alternaria alternata complex</taxon>
    </lineage>
</organism>
<reference evidence="2 3" key="1">
    <citation type="submission" date="2016-05" db="EMBL/GenBank/DDBJ databases">
        <title>Comparative analysis of secretome profiles of manganese(II)-oxidizing ascomycete fungi.</title>
        <authorList>
            <consortium name="DOE Joint Genome Institute"/>
            <person name="Zeiner C.A."/>
            <person name="Purvine S.O."/>
            <person name="Zink E.M."/>
            <person name="Wu S."/>
            <person name="Pasa-Tolic L."/>
            <person name="Chaput D.L."/>
            <person name="Haridas S."/>
            <person name="Grigoriev I.V."/>
            <person name="Santelli C.M."/>
            <person name="Hansel C.M."/>
        </authorList>
    </citation>
    <scope>NUCLEOTIDE SEQUENCE [LARGE SCALE GENOMIC DNA]</scope>
    <source>
        <strain evidence="2 3">SRC1lrK2f</strain>
    </source>
</reference>